<dbReference type="EMBL" id="CP002582">
    <property type="protein sequence ID" value="ADZ82143.1"/>
    <property type="molecule type" value="Genomic_DNA"/>
</dbReference>
<dbReference type="eggNOG" id="COG1216">
    <property type="taxonomic scope" value="Bacteria"/>
</dbReference>
<dbReference type="Pfam" id="PF02709">
    <property type="entry name" value="Glyco_transf_7C"/>
    <property type="match status" value="1"/>
</dbReference>
<dbReference type="STRING" id="642492.Clole_0400"/>
<dbReference type="InterPro" id="IPR050834">
    <property type="entry name" value="Glycosyltransf_2"/>
</dbReference>
<dbReference type="KEGG" id="cle:Clole_0400"/>
<gene>
    <name evidence="4" type="ordered locus">Clole_0400</name>
</gene>
<keyword evidence="1 4" id="KW-0808">Transferase</keyword>
<dbReference type="PANTHER" id="PTHR43685">
    <property type="entry name" value="GLYCOSYLTRANSFERASE"/>
    <property type="match status" value="1"/>
</dbReference>
<keyword evidence="5" id="KW-1185">Reference proteome</keyword>
<dbReference type="AlphaFoldDB" id="F2JKI3"/>
<reference evidence="4 5" key="1">
    <citation type="journal article" date="2011" name="J. Bacteriol.">
        <title>Complete genome sequence of the cellulose-degrading bacterium Cellulosilyticum lentocellum.</title>
        <authorList>
            <consortium name="US DOE Joint Genome Institute"/>
            <person name="Miller D.A."/>
            <person name="Suen G."/>
            <person name="Bruce D."/>
            <person name="Copeland A."/>
            <person name="Cheng J.F."/>
            <person name="Detter C."/>
            <person name="Goodwin L.A."/>
            <person name="Han C.S."/>
            <person name="Hauser L.J."/>
            <person name="Land M.L."/>
            <person name="Lapidus A."/>
            <person name="Lucas S."/>
            <person name="Meincke L."/>
            <person name="Pitluck S."/>
            <person name="Tapia R."/>
            <person name="Teshima H."/>
            <person name="Woyke T."/>
            <person name="Fox B.G."/>
            <person name="Angert E.R."/>
            <person name="Currie C.R."/>
        </authorList>
    </citation>
    <scope>NUCLEOTIDE SEQUENCE [LARGE SCALE GENOMIC DNA]</scope>
    <source>
        <strain evidence="5">ATCC 49066 / DSM 5427 / NCIMB 11756 / RHM5</strain>
    </source>
</reference>
<feature type="domain" description="Glycosyltransferase 2-like" evidence="2">
    <location>
        <begin position="7"/>
        <end position="128"/>
    </location>
</feature>
<evidence type="ECO:0000313" key="4">
    <source>
        <dbReference type="EMBL" id="ADZ82143.1"/>
    </source>
</evidence>
<sequence>MDQIKASVIIPTLNKLSRLRLVLKSLEPQITDDIEVIIVFDGCDKDVISSFHELEFAFKPIEVICETNIGRASARNRGIEVAKGEIIIFLDDDRITAPHYIKSHIRHHEAGHVAVLGKRKELYLADKEIENYYNDFEACIGRCEAEGDNDQGYSIFPLIAQFVPWINFFTGNVSVKKADLLKAGCFDEAFKQWGHEDMDLGIRMAYNKVKIMRCEDAVNYHMMHPSNFADKRQASINNMKYLMKKHRKKPDVQMIFTAIMIKQKLFGIYVPKNQQNKYKLRGEE</sequence>
<dbReference type="PANTHER" id="PTHR43685:SF3">
    <property type="entry name" value="SLR2126 PROTEIN"/>
    <property type="match status" value="1"/>
</dbReference>
<dbReference type="Gene3D" id="3.90.550.10">
    <property type="entry name" value="Spore Coat Polysaccharide Biosynthesis Protein SpsA, Chain A"/>
    <property type="match status" value="1"/>
</dbReference>
<dbReference type="InterPro" id="IPR027791">
    <property type="entry name" value="Galactosyl_T_C"/>
</dbReference>
<dbReference type="SUPFAM" id="SSF53448">
    <property type="entry name" value="Nucleotide-diphospho-sugar transferases"/>
    <property type="match status" value="1"/>
</dbReference>
<organism evidence="4 5">
    <name type="scientific">Cellulosilyticum lentocellum (strain ATCC 49066 / DSM 5427 / NCIMB 11756 / RHM5)</name>
    <name type="common">Clostridium lentocellum</name>
    <dbReference type="NCBI Taxonomy" id="642492"/>
    <lineage>
        <taxon>Bacteria</taxon>
        <taxon>Bacillati</taxon>
        <taxon>Bacillota</taxon>
        <taxon>Clostridia</taxon>
        <taxon>Lachnospirales</taxon>
        <taxon>Cellulosilyticaceae</taxon>
        <taxon>Cellulosilyticum</taxon>
    </lineage>
</organism>
<evidence type="ECO:0000259" key="3">
    <source>
        <dbReference type="Pfam" id="PF02709"/>
    </source>
</evidence>
<protein>
    <submittedName>
        <fullName evidence="4">Glycosyl transferase family 2</fullName>
    </submittedName>
</protein>
<evidence type="ECO:0000259" key="2">
    <source>
        <dbReference type="Pfam" id="PF00535"/>
    </source>
</evidence>
<proteinExistence type="predicted"/>
<dbReference type="HOGENOM" id="CLU_025996_24_2_9"/>
<dbReference type="RefSeq" id="WP_013655444.1">
    <property type="nucleotide sequence ID" value="NC_015275.1"/>
</dbReference>
<evidence type="ECO:0000256" key="1">
    <source>
        <dbReference type="ARBA" id="ARBA00022679"/>
    </source>
</evidence>
<evidence type="ECO:0000313" key="5">
    <source>
        <dbReference type="Proteomes" id="UP000008467"/>
    </source>
</evidence>
<name>F2JKI3_CELLD</name>
<dbReference type="GO" id="GO:0016740">
    <property type="term" value="F:transferase activity"/>
    <property type="evidence" value="ECO:0007669"/>
    <property type="project" value="UniProtKB-KW"/>
</dbReference>
<feature type="domain" description="Galactosyltransferase C-terminal" evidence="3">
    <location>
        <begin position="165"/>
        <end position="223"/>
    </location>
</feature>
<dbReference type="Pfam" id="PF00535">
    <property type="entry name" value="Glycos_transf_2"/>
    <property type="match status" value="1"/>
</dbReference>
<accession>F2JKI3</accession>
<dbReference type="Proteomes" id="UP000008467">
    <property type="component" value="Chromosome"/>
</dbReference>
<dbReference type="InterPro" id="IPR029044">
    <property type="entry name" value="Nucleotide-diphossugar_trans"/>
</dbReference>
<dbReference type="InterPro" id="IPR001173">
    <property type="entry name" value="Glyco_trans_2-like"/>
</dbReference>